<evidence type="ECO:0000313" key="3">
    <source>
        <dbReference type="Proteomes" id="UP000251835"/>
    </source>
</evidence>
<keyword evidence="1" id="KW-1133">Transmembrane helix</keyword>
<dbReference type="AlphaFoldDB" id="A0A7L4UNV6"/>
<dbReference type="Proteomes" id="UP000251835">
    <property type="component" value="Unassembled WGS sequence"/>
</dbReference>
<feature type="transmembrane region" description="Helical" evidence="1">
    <location>
        <begin position="37"/>
        <end position="57"/>
    </location>
</feature>
<keyword evidence="3" id="KW-1185">Reference proteome</keyword>
<evidence type="ECO:0000256" key="1">
    <source>
        <dbReference type="SAM" id="Phobius"/>
    </source>
</evidence>
<name>A0A7L4UNV6_BALHA</name>
<sequence length="72" mass="8215">MLELIIRCVLVMICGTLIKISFFIMKIHSLYSGWVKLAANAVLCVVVCFFVKIIKIVRFYIFGNKKIATNCI</sequence>
<evidence type="ECO:0000313" key="2">
    <source>
        <dbReference type="EMBL" id="PVX49303.1"/>
    </source>
</evidence>
<feature type="transmembrane region" description="Helical" evidence="1">
    <location>
        <begin position="5"/>
        <end position="25"/>
    </location>
</feature>
<organism evidence="2 3">
    <name type="scientific">Balneicella halophila</name>
    <dbReference type="NCBI Taxonomy" id="1537566"/>
    <lineage>
        <taxon>Bacteria</taxon>
        <taxon>Pseudomonadati</taxon>
        <taxon>Bacteroidota</taxon>
        <taxon>Bacteroidia</taxon>
        <taxon>Bacteroidales</taxon>
        <taxon>Balneicellaceae</taxon>
        <taxon>Balneicella</taxon>
    </lineage>
</organism>
<comment type="caution">
    <text evidence="2">The sequence shown here is derived from an EMBL/GenBank/DDBJ whole genome shotgun (WGS) entry which is preliminary data.</text>
</comment>
<keyword evidence="1" id="KW-0812">Transmembrane</keyword>
<reference evidence="2 3" key="1">
    <citation type="submission" date="2018-05" db="EMBL/GenBank/DDBJ databases">
        <title>Genomic Encyclopedia of Type Strains, Phase IV (KMG-IV): sequencing the most valuable type-strain genomes for metagenomic binning, comparative biology and taxonomic classification.</title>
        <authorList>
            <person name="Goeker M."/>
        </authorList>
    </citation>
    <scope>NUCLEOTIDE SEQUENCE [LARGE SCALE GENOMIC DNA]</scope>
    <source>
        <strain evidence="2 3">DSM 28579</strain>
    </source>
</reference>
<gene>
    <name evidence="2" type="ORF">C7377_1850</name>
</gene>
<proteinExistence type="predicted"/>
<protein>
    <submittedName>
        <fullName evidence="2">Uncharacterized protein</fullName>
    </submittedName>
</protein>
<accession>A0A7L4UNV6</accession>
<keyword evidence="1" id="KW-0472">Membrane</keyword>
<dbReference type="EMBL" id="QENZ01000007">
    <property type="protein sequence ID" value="PVX49303.1"/>
    <property type="molecule type" value="Genomic_DNA"/>
</dbReference>